<keyword evidence="4" id="KW-1185">Reference proteome</keyword>
<organism evidence="3 4">
    <name type="scientific">Spectribacter acetivorans</name>
    <dbReference type="NCBI Taxonomy" id="3075603"/>
    <lineage>
        <taxon>Bacteria</taxon>
        <taxon>Pseudomonadati</taxon>
        <taxon>Pseudomonadota</taxon>
        <taxon>Gammaproteobacteria</taxon>
        <taxon>Salinisphaerales</taxon>
        <taxon>Salinisphaeraceae</taxon>
        <taxon>Spectribacter</taxon>
    </lineage>
</organism>
<dbReference type="Gene3D" id="1.20.80.10">
    <property type="match status" value="1"/>
</dbReference>
<evidence type="ECO:0000313" key="4">
    <source>
        <dbReference type="Proteomes" id="UP001259982"/>
    </source>
</evidence>
<dbReference type="InterPro" id="IPR014352">
    <property type="entry name" value="FERM/acyl-CoA-bd_prot_sf"/>
</dbReference>
<dbReference type="PRINTS" id="PR00689">
    <property type="entry name" value="ACOABINDINGP"/>
</dbReference>
<reference evidence="3 4" key="1">
    <citation type="submission" date="2023-09" db="EMBL/GenBank/DDBJ databases">
        <authorList>
            <person name="Rey-Velasco X."/>
        </authorList>
    </citation>
    <scope>NUCLEOTIDE SEQUENCE [LARGE SCALE GENOMIC DNA]</scope>
    <source>
        <strain evidence="3 4">P385</strain>
    </source>
</reference>
<sequence>MSDLQQQFNAAVDKVRNAPTDGDFKPSNDYKLTMYALYRQATDGDVSGKRPGMLNVIERAKYDAWAKRKGMTRDQAMQAYVDEVDKVEAQYG</sequence>
<dbReference type="InterPro" id="IPR035984">
    <property type="entry name" value="Acyl-CoA-binding_sf"/>
</dbReference>
<dbReference type="RefSeq" id="WP_311656847.1">
    <property type="nucleotide sequence ID" value="NZ_JAVRHY010000001.1"/>
</dbReference>
<dbReference type="Proteomes" id="UP001259982">
    <property type="component" value="Unassembled WGS sequence"/>
</dbReference>
<evidence type="ECO:0000256" key="1">
    <source>
        <dbReference type="ARBA" id="ARBA00023121"/>
    </source>
</evidence>
<dbReference type="PANTHER" id="PTHR23310:SF62">
    <property type="entry name" value="ACYL-COA BINDING PROTEIN 1, ISOFORM A"/>
    <property type="match status" value="1"/>
</dbReference>
<dbReference type="Pfam" id="PF00887">
    <property type="entry name" value="ACBP"/>
    <property type="match status" value="1"/>
</dbReference>
<feature type="domain" description="ACB" evidence="2">
    <location>
        <begin position="4"/>
        <end position="92"/>
    </location>
</feature>
<gene>
    <name evidence="3" type="ORF">RM531_01820</name>
</gene>
<keyword evidence="1" id="KW-0446">Lipid-binding</keyword>
<proteinExistence type="predicted"/>
<name>A0ABU3B4Y7_9GAMM</name>
<dbReference type="EMBL" id="JAVRHY010000001">
    <property type="protein sequence ID" value="MDT0617205.1"/>
    <property type="molecule type" value="Genomic_DNA"/>
</dbReference>
<evidence type="ECO:0000259" key="2">
    <source>
        <dbReference type="PROSITE" id="PS51228"/>
    </source>
</evidence>
<dbReference type="PANTHER" id="PTHR23310">
    <property type="entry name" value="ACYL-COA-BINDING PROTEIN, ACBP"/>
    <property type="match status" value="1"/>
</dbReference>
<protein>
    <submittedName>
        <fullName evidence="3">Acyl-CoA-binding protein</fullName>
    </submittedName>
</protein>
<accession>A0ABU3B4Y7</accession>
<dbReference type="InterPro" id="IPR000582">
    <property type="entry name" value="Acyl-CoA-binding_protein"/>
</dbReference>
<dbReference type="PROSITE" id="PS51228">
    <property type="entry name" value="ACB_2"/>
    <property type="match status" value="1"/>
</dbReference>
<comment type="caution">
    <text evidence="3">The sequence shown here is derived from an EMBL/GenBank/DDBJ whole genome shotgun (WGS) entry which is preliminary data.</text>
</comment>
<dbReference type="SUPFAM" id="SSF47027">
    <property type="entry name" value="Acyl-CoA binding protein"/>
    <property type="match status" value="1"/>
</dbReference>
<evidence type="ECO:0000313" key="3">
    <source>
        <dbReference type="EMBL" id="MDT0617205.1"/>
    </source>
</evidence>